<dbReference type="RefSeq" id="WP_308914630.1">
    <property type="nucleotide sequence ID" value="NZ_JAVGVR010000002.1"/>
</dbReference>
<evidence type="ECO:0000313" key="1">
    <source>
        <dbReference type="EMBL" id="MDQ6601009.1"/>
    </source>
</evidence>
<reference evidence="1" key="1">
    <citation type="submission" date="2023-08" db="EMBL/GenBank/DDBJ databases">
        <title>Nitrogen cycling bacteria in agricultural field soils.</title>
        <authorList>
            <person name="Jang J."/>
        </authorList>
    </citation>
    <scope>NUCLEOTIDE SEQUENCE</scope>
    <source>
        <strain evidence="1">PS3-36</strain>
    </source>
</reference>
<comment type="caution">
    <text evidence="1">The sequence shown here is derived from an EMBL/GenBank/DDBJ whole genome shotgun (WGS) entry which is preliminary data.</text>
</comment>
<evidence type="ECO:0000313" key="2">
    <source>
        <dbReference type="Proteomes" id="UP001178888"/>
    </source>
</evidence>
<accession>A0AA90TWT4</accession>
<keyword evidence="2" id="KW-1185">Reference proteome</keyword>
<organism evidence="1 2">
    <name type="scientific">Bacillus salipaludis</name>
    <dbReference type="NCBI Taxonomy" id="2547811"/>
    <lineage>
        <taxon>Bacteria</taxon>
        <taxon>Bacillati</taxon>
        <taxon>Bacillota</taxon>
        <taxon>Bacilli</taxon>
        <taxon>Bacillales</taxon>
        <taxon>Bacillaceae</taxon>
        <taxon>Bacillus</taxon>
    </lineage>
</organism>
<dbReference type="EMBL" id="JAVGVR010000002">
    <property type="protein sequence ID" value="MDQ6601009.1"/>
    <property type="molecule type" value="Genomic_DNA"/>
</dbReference>
<protein>
    <submittedName>
        <fullName evidence="1">Uncharacterized protein</fullName>
    </submittedName>
</protein>
<proteinExistence type="predicted"/>
<gene>
    <name evidence="1" type="ORF">RCG21_33010</name>
</gene>
<sequence>MKRWNYKEEKVLERESFREVIHQISVPIYLKPFITVKKNKNYMMSKKLL</sequence>
<dbReference type="AlphaFoldDB" id="A0AA90TWT4"/>
<name>A0AA90TWT4_9BACI</name>
<dbReference type="Proteomes" id="UP001178888">
    <property type="component" value="Unassembled WGS sequence"/>
</dbReference>